<keyword evidence="6" id="KW-0012">Acyltransferase</keyword>
<proteinExistence type="inferred from homology"/>
<keyword evidence="3" id="KW-0808">Transferase</keyword>
<keyword evidence="7" id="KW-0961">Cell wall biogenesis/degradation</keyword>
<evidence type="ECO:0000256" key="4">
    <source>
        <dbReference type="ARBA" id="ARBA00022960"/>
    </source>
</evidence>
<comment type="catalytic activity">
    <reaction evidence="11">
        <text>beta-D-GlcNAc-(1-&gt;4)-Mur2Ac(oyl-L-Ala-D-isoglutaminyl-L-Lys-D-Ala-D-Ala)-di-trans,octa-cis-undecaprenyl diphosphate + glycyl-tRNA(Gly) = beta-D-GlcNAc-(1-&gt;4)-Mur2Ac(oyl-L-Ala-D-isoglutaminyl-L-Lys-(N(6)-Gly)-D-Ala-D-Ala)-di-trans,octa-cis-undecaprenyl diphosphate + tRNA(Gly) + H(+)</text>
        <dbReference type="Rhea" id="RHEA:30435"/>
        <dbReference type="Rhea" id="RHEA-COMP:9664"/>
        <dbReference type="Rhea" id="RHEA-COMP:9683"/>
        <dbReference type="ChEBI" id="CHEBI:15378"/>
        <dbReference type="ChEBI" id="CHEBI:62233"/>
        <dbReference type="ChEBI" id="CHEBI:62234"/>
        <dbReference type="ChEBI" id="CHEBI:78442"/>
        <dbReference type="ChEBI" id="CHEBI:78522"/>
        <dbReference type="EC" id="2.3.2.16"/>
    </reaction>
</comment>
<evidence type="ECO:0000256" key="6">
    <source>
        <dbReference type="ARBA" id="ARBA00023315"/>
    </source>
</evidence>
<dbReference type="PROSITE" id="PS51191">
    <property type="entry name" value="FEMABX"/>
    <property type="match status" value="1"/>
</dbReference>
<keyword evidence="4" id="KW-0133">Cell shape</keyword>
<evidence type="ECO:0000259" key="12">
    <source>
        <dbReference type="Pfam" id="PF13480"/>
    </source>
</evidence>
<evidence type="ECO:0000256" key="11">
    <source>
        <dbReference type="ARBA" id="ARBA00048654"/>
    </source>
</evidence>
<evidence type="ECO:0000256" key="2">
    <source>
        <dbReference type="ARBA" id="ARBA00009943"/>
    </source>
</evidence>
<evidence type="ECO:0000256" key="7">
    <source>
        <dbReference type="ARBA" id="ARBA00023316"/>
    </source>
</evidence>
<evidence type="ECO:0000313" key="14">
    <source>
        <dbReference type="Proteomes" id="UP000186058"/>
    </source>
</evidence>
<dbReference type="InterPro" id="IPR050644">
    <property type="entry name" value="PG_Glycine_Bridge_Synth"/>
</dbReference>
<accession>A0ABX3EER5</accession>
<dbReference type="SUPFAM" id="SSF55729">
    <property type="entry name" value="Acyl-CoA N-acyltransferases (Nat)"/>
    <property type="match status" value="1"/>
</dbReference>
<evidence type="ECO:0000256" key="1">
    <source>
        <dbReference type="ARBA" id="ARBA00004496"/>
    </source>
</evidence>
<dbReference type="InterPro" id="IPR003447">
    <property type="entry name" value="FEMABX"/>
</dbReference>
<dbReference type="EMBL" id="LVWI01000098">
    <property type="protein sequence ID" value="OKP78419.1"/>
    <property type="molecule type" value="Genomic_DNA"/>
</dbReference>
<evidence type="ECO:0000256" key="9">
    <source>
        <dbReference type="ARBA" id="ARBA00040679"/>
    </source>
</evidence>
<dbReference type="InterPro" id="IPR038740">
    <property type="entry name" value="BioF2-like_GNAT_dom"/>
</dbReference>
<sequence>MEIFYEEFNNYCIKENIVSEFVRFHPLIHDKEIYTKFMDVQTSNMNIYLDFDDFNTEEELLKSYKHSNRKSIKKAMQNGVSIIIDTDLVHFNEFFDIYNHTMNRNEADKFYYFSAEFFESINKMRHNVVYFHAVYQNKIISTELLLFDGNCIYSFLGGTLSEYFQVCPNNLLKHKVSLWAKEKGIRYFLLGGGYTANDGIFNYKKSFAPLNEVPFFVGKKIHNKYLYDLLCSLRNMSNPNSINNYFPQYRNI</sequence>
<dbReference type="PANTHER" id="PTHR36174">
    <property type="entry name" value="LIPID II:GLYCINE GLYCYLTRANSFERASE"/>
    <property type="match status" value="1"/>
</dbReference>
<organism evidence="13 14">
    <name type="scientific">Paenibacillus helianthi</name>
    <dbReference type="NCBI Taxonomy" id="1349432"/>
    <lineage>
        <taxon>Bacteria</taxon>
        <taxon>Bacillati</taxon>
        <taxon>Bacillota</taxon>
        <taxon>Bacilli</taxon>
        <taxon>Bacillales</taxon>
        <taxon>Paenibacillaceae</taxon>
        <taxon>Paenibacillus</taxon>
    </lineage>
</organism>
<evidence type="ECO:0000256" key="8">
    <source>
        <dbReference type="ARBA" id="ARBA00039074"/>
    </source>
</evidence>
<dbReference type="PANTHER" id="PTHR36174:SF1">
    <property type="entry name" value="LIPID II:GLYCINE GLYCYLTRANSFERASE"/>
    <property type="match status" value="1"/>
</dbReference>
<evidence type="ECO:0000313" key="13">
    <source>
        <dbReference type="EMBL" id="OKP78419.1"/>
    </source>
</evidence>
<comment type="similarity">
    <text evidence="2">Belongs to the FemABX family.</text>
</comment>
<evidence type="ECO:0000256" key="10">
    <source>
        <dbReference type="ARBA" id="ARBA00042933"/>
    </source>
</evidence>
<reference evidence="13 14" key="1">
    <citation type="submission" date="2016-03" db="EMBL/GenBank/DDBJ databases">
        <authorList>
            <person name="Sant'Anna F.H."/>
            <person name="Ambrosini A."/>
            <person name="Souza R."/>
            <person name="Bach E."/>
            <person name="Fernandes G."/>
            <person name="Balsanelli E."/>
            <person name="Baura V.A."/>
            <person name="Souza E.M."/>
            <person name="Passaglia L."/>
        </authorList>
    </citation>
    <scope>NUCLEOTIDE SEQUENCE [LARGE SCALE GENOMIC DNA]</scope>
    <source>
        <strain evidence="13 14">P26E</strain>
    </source>
</reference>
<dbReference type="EC" id="2.3.2.16" evidence="8"/>
<protein>
    <recommendedName>
        <fullName evidence="9">Lipid II:glycine glycyltransferase</fullName>
        <ecNumber evidence="8">2.3.2.16</ecNumber>
    </recommendedName>
    <alternativeName>
        <fullName evidence="10">Factor essential for expression of methicillin resistance X</fullName>
    </alternativeName>
</protein>
<evidence type="ECO:0000256" key="3">
    <source>
        <dbReference type="ARBA" id="ARBA00022679"/>
    </source>
</evidence>
<comment type="caution">
    <text evidence="13">The sequence shown here is derived from an EMBL/GenBank/DDBJ whole genome shotgun (WGS) entry which is preliminary data.</text>
</comment>
<keyword evidence="14" id="KW-1185">Reference proteome</keyword>
<gene>
    <name evidence="13" type="ORF">A3844_29075</name>
</gene>
<comment type="subcellular location">
    <subcellularLocation>
        <location evidence="1">Cytoplasm</location>
    </subcellularLocation>
</comment>
<feature type="domain" description="BioF2-like acetyltransferase" evidence="12">
    <location>
        <begin position="65"/>
        <end position="204"/>
    </location>
</feature>
<dbReference type="InterPro" id="IPR016181">
    <property type="entry name" value="Acyl_CoA_acyltransferase"/>
</dbReference>
<dbReference type="Proteomes" id="UP000186058">
    <property type="component" value="Unassembled WGS sequence"/>
</dbReference>
<dbReference type="Gene3D" id="3.40.630.30">
    <property type="match status" value="1"/>
</dbReference>
<evidence type="ECO:0000256" key="5">
    <source>
        <dbReference type="ARBA" id="ARBA00022984"/>
    </source>
</evidence>
<name>A0ABX3EER5_9BACL</name>
<keyword evidence="5" id="KW-0573">Peptidoglycan synthesis</keyword>
<dbReference type="Pfam" id="PF13480">
    <property type="entry name" value="Acetyltransf_6"/>
    <property type="match status" value="1"/>
</dbReference>